<evidence type="ECO:0000313" key="8">
    <source>
        <dbReference type="Proteomes" id="UP001301350"/>
    </source>
</evidence>
<keyword evidence="2 5" id="KW-0812">Transmembrane</keyword>
<dbReference type="InterPro" id="IPR004895">
    <property type="entry name" value="Prenylated_rab_accept_PRA1"/>
</dbReference>
<reference evidence="7 8" key="1">
    <citation type="submission" date="2022-07" db="EMBL/GenBank/DDBJ databases">
        <title>Genome-wide signatures of adaptation to extreme environments.</title>
        <authorList>
            <person name="Cho C.H."/>
            <person name="Yoon H.S."/>
        </authorList>
    </citation>
    <scope>NUCLEOTIDE SEQUENCE [LARGE SCALE GENOMIC DNA]</scope>
    <source>
        <strain evidence="7 8">DBV 063 E5</strain>
    </source>
</reference>
<dbReference type="Pfam" id="PF03208">
    <property type="entry name" value="PRA1"/>
    <property type="match status" value="1"/>
</dbReference>
<accession>A0AAV9J1P7</accession>
<evidence type="ECO:0000256" key="1">
    <source>
        <dbReference type="ARBA" id="ARBA00004141"/>
    </source>
</evidence>
<comment type="subcellular location">
    <subcellularLocation>
        <location evidence="1 5">Membrane</location>
        <topology evidence="1 5">Multi-pass membrane protein</topology>
    </subcellularLocation>
</comment>
<organism evidence="7 8">
    <name type="scientific">Cyanidium caldarium</name>
    <name type="common">Red alga</name>
    <dbReference type="NCBI Taxonomy" id="2771"/>
    <lineage>
        <taxon>Eukaryota</taxon>
        <taxon>Rhodophyta</taxon>
        <taxon>Bangiophyceae</taxon>
        <taxon>Cyanidiales</taxon>
        <taxon>Cyanidiaceae</taxon>
        <taxon>Cyanidium</taxon>
    </lineage>
</organism>
<dbReference type="GO" id="GO:0016020">
    <property type="term" value="C:membrane"/>
    <property type="evidence" value="ECO:0007669"/>
    <property type="project" value="UniProtKB-SubCell"/>
</dbReference>
<dbReference type="Proteomes" id="UP001301350">
    <property type="component" value="Unassembled WGS sequence"/>
</dbReference>
<protein>
    <recommendedName>
        <fullName evidence="5">PRA1 family protein</fullName>
    </recommendedName>
</protein>
<keyword evidence="4 5" id="KW-0472">Membrane</keyword>
<evidence type="ECO:0000256" key="3">
    <source>
        <dbReference type="ARBA" id="ARBA00022989"/>
    </source>
</evidence>
<keyword evidence="8" id="KW-1185">Reference proteome</keyword>
<evidence type="ECO:0000256" key="5">
    <source>
        <dbReference type="RuleBase" id="RU363107"/>
    </source>
</evidence>
<sequence length="244" mass="27264">MTSLTRRIRARLRYTWMEAQSDWSLASTTYWSRVAAQPPRPWLQEFLGLSTAAMAATATPTGTGLPSLGNSLWQQWSSALSSLFRRYSWPPSYRRLRCNVESYFSNYLVIMGVSVILTSARRPSLLLEWVALCALWVLFAWPVRWLPAGSSLASSQLARRLSRRRRIVFTLLCTLAFCLGTSTGRLLSFTALWFLLACLVHASTRRAMGLRPTLTDLAELHLKSAPPRSARPNGAATASAPLPT</sequence>
<evidence type="ECO:0000256" key="6">
    <source>
        <dbReference type="SAM" id="MobiDB-lite"/>
    </source>
</evidence>
<dbReference type="EMBL" id="JANCYW010000016">
    <property type="protein sequence ID" value="KAK4538245.1"/>
    <property type="molecule type" value="Genomic_DNA"/>
</dbReference>
<gene>
    <name evidence="7" type="ORF">CDCA_CDCA16G4270</name>
</gene>
<evidence type="ECO:0000256" key="2">
    <source>
        <dbReference type="ARBA" id="ARBA00022692"/>
    </source>
</evidence>
<dbReference type="AlphaFoldDB" id="A0AAV9J1P7"/>
<feature type="transmembrane region" description="Helical" evidence="5">
    <location>
        <begin position="103"/>
        <end position="120"/>
    </location>
</feature>
<evidence type="ECO:0000313" key="7">
    <source>
        <dbReference type="EMBL" id="KAK4538245.1"/>
    </source>
</evidence>
<feature type="transmembrane region" description="Helical" evidence="5">
    <location>
        <begin position="167"/>
        <end position="196"/>
    </location>
</feature>
<feature type="transmembrane region" description="Helical" evidence="5">
    <location>
        <begin position="126"/>
        <end position="146"/>
    </location>
</feature>
<feature type="region of interest" description="Disordered" evidence="6">
    <location>
        <begin position="225"/>
        <end position="244"/>
    </location>
</feature>
<evidence type="ECO:0000256" key="4">
    <source>
        <dbReference type="ARBA" id="ARBA00023136"/>
    </source>
</evidence>
<name>A0AAV9J1P7_CYACA</name>
<comment type="caution">
    <text evidence="7">The sequence shown here is derived from an EMBL/GenBank/DDBJ whole genome shotgun (WGS) entry which is preliminary data.</text>
</comment>
<keyword evidence="3 5" id="KW-1133">Transmembrane helix</keyword>
<comment type="similarity">
    <text evidence="5">Belongs to the PRA1 family.</text>
</comment>
<proteinExistence type="inferred from homology"/>